<protein>
    <submittedName>
        <fullName evidence="2">Uncharacterized protein</fullName>
    </submittedName>
</protein>
<evidence type="ECO:0000256" key="1">
    <source>
        <dbReference type="SAM" id="Phobius"/>
    </source>
</evidence>
<dbReference type="AlphaFoldDB" id="C4GFY2"/>
<keyword evidence="1" id="KW-0472">Membrane</keyword>
<proteinExistence type="predicted"/>
<evidence type="ECO:0000313" key="3">
    <source>
        <dbReference type="Proteomes" id="UP000003009"/>
    </source>
</evidence>
<dbReference type="HOGENOM" id="CLU_2770396_0_0_4"/>
<keyword evidence="3" id="KW-1185">Reference proteome</keyword>
<dbReference type="Proteomes" id="UP000003009">
    <property type="component" value="Unassembled WGS sequence"/>
</dbReference>
<gene>
    <name evidence="2" type="ORF">GCWU000324_01049</name>
</gene>
<evidence type="ECO:0000313" key="2">
    <source>
        <dbReference type="EMBL" id="EEP69137.1"/>
    </source>
</evidence>
<accession>C4GFY2</accession>
<keyword evidence="1" id="KW-1133">Transmembrane helix</keyword>
<reference evidence="2" key="1">
    <citation type="submission" date="2009-04" db="EMBL/GenBank/DDBJ databases">
        <authorList>
            <person name="Weinstock G."/>
            <person name="Sodergren E."/>
            <person name="Clifton S."/>
            <person name="Fulton L."/>
            <person name="Fulton B."/>
            <person name="Courtney L."/>
            <person name="Fronick C."/>
            <person name="Harrison M."/>
            <person name="Strong C."/>
            <person name="Farmer C."/>
            <person name="Delahaunty K."/>
            <person name="Markovic C."/>
            <person name="Hall O."/>
            <person name="Minx P."/>
            <person name="Tomlinson C."/>
            <person name="Mitreva M."/>
            <person name="Nelson J."/>
            <person name="Hou S."/>
            <person name="Wollam A."/>
            <person name="Pepin K.H."/>
            <person name="Johnson M."/>
            <person name="Bhonagiri V."/>
            <person name="Nash W.E."/>
            <person name="Warren W."/>
            <person name="Chinwalla A."/>
            <person name="Mardis E.R."/>
            <person name="Wilson R.K."/>
        </authorList>
    </citation>
    <scope>NUCLEOTIDE SEQUENCE [LARGE SCALE GENOMIC DNA]</scope>
    <source>
        <strain evidence="2">ATCC 51147</strain>
    </source>
</reference>
<keyword evidence="1" id="KW-0812">Transmembrane</keyword>
<dbReference type="STRING" id="629741.GCWU000324_01049"/>
<name>C4GFY2_9NEIS</name>
<organism evidence="2 3">
    <name type="scientific">Kingella oralis ATCC 51147</name>
    <dbReference type="NCBI Taxonomy" id="629741"/>
    <lineage>
        <taxon>Bacteria</taxon>
        <taxon>Pseudomonadati</taxon>
        <taxon>Pseudomonadota</taxon>
        <taxon>Betaproteobacteria</taxon>
        <taxon>Neisseriales</taxon>
        <taxon>Neisseriaceae</taxon>
        <taxon>Kingella</taxon>
    </lineage>
</organism>
<sequence length="69" mass="7872">MHRFRGYFLFSGCLICWVVADNLRIPSFPFFPRPRGVLQSVCGVAVFPTGAAFAARRRCRNRLACDTYI</sequence>
<dbReference type="EMBL" id="ACJW02000002">
    <property type="protein sequence ID" value="EEP69137.1"/>
    <property type="molecule type" value="Genomic_DNA"/>
</dbReference>
<comment type="caution">
    <text evidence="2">The sequence shown here is derived from an EMBL/GenBank/DDBJ whole genome shotgun (WGS) entry which is preliminary data.</text>
</comment>
<feature type="transmembrane region" description="Helical" evidence="1">
    <location>
        <begin position="36"/>
        <end position="55"/>
    </location>
</feature>